<protein>
    <submittedName>
        <fullName evidence="3">Uncharacterized protein</fullName>
    </submittedName>
</protein>
<reference evidence="3 4" key="1">
    <citation type="submission" date="2018-03" db="EMBL/GenBank/DDBJ databases">
        <title>Genomic Encyclopedia of Archaeal and Bacterial Type Strains, Phase II (KMG-II): from individual species to whole genera.</title>
        <authorList>
            <person name="Goeker M."/>
        </authorList>
    </citation>
    <scope>NUCLEOTIDE SEQUENCE [LARGE SCALE GENOMIC DNA]</scope>
    <source>
        <strain evidence="3 4">DSM 45312</strain>
    </source>
</reference>
<keyword evidence="2" id="KW-1133">Transmembrane helix</keyword>
<feature type="transmembrane region" description="Helical" evidence="2">
    <location>
        <begin position="84"/>
        <end position="105"/>
    </location>
</feature>
<evidence type="ECO:0000313" key="4">
    <source>
        <dbReference type="Proteomes" id="UP000240542"/>
    </source>
</evidence>
<evidence type="ECO:0000256" key="2">
    <source>
        <dbReference type="SAM" id="Phobius"/>
    </source>
</evidence>
<keyword evidence="4" id="KW-1185">Reference proteome</keyword>
<feature type="transmembrane region" description="Helical" evidence="2">
    <location>
        <begin position="12"/>
        <end position="37"/>
    </location>
</feature>
<evidence type="ECO:0000313" key="3">
    <source>
        <dbReference type="EMBL" id="PSK98540.1"/>
    </source>
</evidence>
<feature type="compositionally biased region" description="Basic and acidic residues" evidence="1">
    <location>
        <begin position="191"/>
        <end position="208"/>
    </location>
</feature>
<feature type="region of interest" description="Disordered" evidence="1">
    <location>
        <begin position="138"/>
        <end position="208"/>
    </location>
</feature>
<dbReference type="EMBL" id="PYGA01000005">
    <property type="protein sequence ID" value="PSK98540.1"/>
    <property type="molecule type" value="Genomic_DNA"/>
</dbReference>
<feature type="compositionally biased region" description="Basic and acidic residues" evidence="1">
    <location>
        <begin position="163"/>
        <end position="179"/>
    </location>
</feature>
<accession>A0A2P8DMU3</accession>
<dbReference type="InterPro" id="IPR045713">
    <property type="entry name" value="DUF6069"/>
</dbReference>
<organism evidence="3 4">
    <name type="scientific">Murinocardiopsis flavida</name>
    <dbReference type="NCBI Taxonomy" id="645275"/>
    <lineage>
        <taxon>Bacteria</taxon>
        <taxon>Bacillati</taxon>
        <taxon>Actinomycetota</taxon>
        <taxon>Actinomycetes</taxon>
        <taxon>Streptosporangiales</taxon>
        <taxon>Nocardiopsidaceae</taxon>
        <taxon>Murinocardiopsis</taxon>
    </lineage>
</organism>
<keyword evidence="2" id="KW-0812">Transmembrane</keyword>
<comment type="caution">
    <text evidence="3">The sequence shown here is derived from an EMBL/GenBank/DDBJ whole genome shotgun (WGS) entry which is preliminary data.</text>
</comment>
<feature type="transmembrane region" description="Helical" evidence="2">
    <location>
        <begin position="117"/>
        <end position="138"/>
    </location>
</feature>
<name>A0A2P8DMU3_9ACTN</name>
<evidence type="ECO:0000256" key="1">
    <source>
        <dbReference type="SAM" id="MobiDB-lite"/>
    </source>
</evidence>
<sequence length="208" mass="21547">MQGRDVNTVKLWAGGIATAVVAGLVILVGTLLVRGALGIPVLAPEEAGYFGDASTGVYAAMAALAALLATGLLRLLLVAAPAPLNFFGWIVMLGTAVAAVTPFTLSAAFPSQVATAAINTVAGVAIVTLLTGVGASSVRRPPHAARRPVREDGTEPGSGYTHGGEDDRETYRAGHRDAFDEGTDDTLYGGRHRDIDDGTEATWHDRRQ</sequence>
<dbReference type="Proteomes" id="UP000240542">
    <property type="component" value="Unassembled WGS sequence"/>
</dbReference>
<dbReference type="AlphaFoldDB" id="A0A2P8DMU3"/>
<dbReference type="Pfam" id="PF19545">
    <property type="entry name" value="DUF6069"/>
    <property type="match status" value="1"/>
</dbReference>
<keyword evidence="2" id="KW-0472">Membrane</keyword>
<gene>
    <name evidence="3" type="ORF">CLV63_105214</name>
</gene>
<feature type="transmembrane region" description="Helical" evidence="2">
    <location>
        <begin position="57"/>
        <end position="77"/>
    </location>
</feature>
<proteinExistence type="predicted"/>